<reference evidence="2 4" key="2">
    <citation type="submission" date="2016-11" db="EMBL/GenBank/DDBJ databases">
        <authorList>
            <person name="Jaros S."/>
            <person name="Januszkiewicz K."/>
            <person name="Wedrychowicz H."/>
        </authorList>
    </citation>
    <scope>NUCLEOTIDE SEQUENCE [LARGE SCALE GENOMIC DNA]</scope>
    <source>
        <strain evidence="2 4">DSM 17137</strain>
    </source>
</reference>
<name>A0A0F5LY94_9HYPH</name>
<evidence type="ECO:0000313" key="3">
    <source>
        <dbReference type="Proteomes" id="UP000033608"/>
    </source>
</evidence>
<evidence type="ECO:0000313" key="4">
    <source>
        <dbReference type="Proteomes" id="UP000184533"/>
    </source>
</evidence>
<protein>
    <submittedName>
        <fullName evidence="1">Uncharacterized protein</fullName>
    </submittedName>
</protein>
<dbReference type="Proteomes" id="UP000184533">
    <property type="component" value="Unassembled WGS sequence"/>
</dbReference>
<proteinExistence type="predicted"/>
<reference evidence="1 3" key="1">
    <citation type="submission" date="2015-03" db="EMBL/GenBank/DDBJ databases">
        <authorList>
            <person name="Hassan Y.I."/>
            <person name="Lepp D."/>
            <person name="Zhou T."/>
        </authorList>
    </citation>
    <scope>NUCLEOTIDE SEQUENCE [LARGE SCALE GENOMIC DNA]</scope>
    <source>
        <strain evidence="1 3">DSM 17137</strain>
    </source>
</reference>
<dbReference type="EMBL" id="FQVC01000011">
    <property type="protein sequence ID" value="SHF65854.1"/>
    <property type="molecule type" value="Genomic_DNA"/>
</dbReference>
<dbReference type="AlphaFoldDB" id="A0A0F5LY94"/>
<dbReference type="RefSeq" id="WP_046133608.1">
    <property type="nucleotide sequence ID" value="NZ_FQVC01000011.1"/>
</dbReference>
<accession>A0A0F5LY94</accession>
<evidence type="ECO:0000313" key="2">
    <source>
        <dbReference type="EMBL" id="SHF65854.1"/>
    </source>
</evidence>
<sequence length="60" mass="6937">MIPASYLFKNVYRQTWIDPQPGAPVAHAQRHRPARTTAWLSTLVHRLPHLDRHQAGCPDR</sequence>
<dbReference type="Proteomes" id="UP000033608">
    <property type="component" value="Unassembled WGS sequence"/>
</dbReference>
<organism evidence="1 3">
    <name type="scientific">Devosia limi DSM 17137</name>
    <dbReference type="NCBI Taxonomy" id="1121477"/>
    <lineage>
        <taxon>Bacteria</taxon>
        <taxon>Pseudomonadati</taxon>
        <taxon>Pseudomonadota</taxon>
        <taxon>Alphaproteobacteria</taxon>
        <taxon>Hyphomicrobiales</taxon>
        <taxon>Devosiaceae</taxon>
        <taxon>Devosia</taxon>
    </lineage>
</organism>
<dbReference type="PATRIC" id="fig|1121477.3.peg.1335"/>
<gene>
    <name evidence="2" type="ORF">SAMN02745223_03218</name>
    <name evidence="1" type="ORF">VW29_01460</name>
</gene>
<dbReference type="OrthoDB" id="7950802at2"/>
<dbReference type="EMBL" id="LAJF01000025">
    <property type="protein sequence ID" value="KKB86602.1"/>
    <property type="molecule type" value="Genomic_DNA"/>
</dbReference>
<evidence type="ECO:0000313" key="1">
    <source>
        <dbReference type="EMBL" id="KKB86602.1"/>
    </source>
</evidence>
<keyword evidence="3" id="KW-1185">Reference proteome</keyword>